<comment type="subcellular location">
    <subcellularLocation>
        <location evidence="1">Chromosome</location>
        <location evidence="1">Centromere</location>
    </subcellularLocation>
    <subcellularLocation>
        <location evidence="3">Nucleus</location>
    </subcellularLocation>
</comment>
<dbReference type="PANTHER" id="PTHR45660:SF94">
    <property type="entry name" value="HISTONE-LYSINE N-METHYLTRANSFERASE, H3 LYSINE-9 SPECIFIC SUVH4"/>
    <property type="match status" value="1"/>
</dbReference>
<evidence type="ECO:0000259" key="4">
    <source>
        <dbReference type="PROSITE" id="PS51015"/>
    </source>
</evidence>
<reference evidence="5" key="1">
    <citation type="submission" date="2019-09" db="EMBL/GenBank/DDBJ databases">
        <title>Draft genome information of white flower Hibiscus syriacus.</title>
        <authorList>
            <person name="Kim Y.-M."/>
        </authorList>
    </citation>
    <scope>NUCLEOTIDE SEQUENCE [LARGE SCALE GENOMIC DNA]</scope>
    <source>
        <strain evidence="5">YM2019G1</strain>
    </source>
</reference>
<dbReference type="GO" id="GO:0003690">
    <property type="term" value="F:double-stranded DNA binding"/>
    <property type="evidence" value="ECO:0007669"/>
    <property type="project" value="TreeGrafter"/>
</dbReference>
<dbReference type="PANTHER" id="PTHR45660">
    <property type="entry name" value="HISTONE-LYSINE N-METHYLTRANSFERASE SETMAR"/>
    <property type="match status" value="1"/>
</dbReference>
<evidence type="ECO:0000313" key="6">
    <source>
        <dbReference type="Proteomes" id="UP000436088"/>
    </source>
</evidence>
<dbReference type="InterPro" id="IPR015947">
    <property type="entry name" value="PUA-like_sf"/>
</dbReference>
<feature type="domain" description="YDG" evidence="4">
    <location>
        <begin position="200"/>
        <end position="396"/>
    </location>
</feature>
<accession>A0A6A2YD22</accession>
<gene>
    <name evidence="5" type="ORF">F3Y22_tig00112215pilonHSYRG00012</name>
</gene>
<evidence type="ECO:0000256" key="3">
    <source>
        <dbReference type="PROSITE-ProRule" id="PRU00358"/>
    </source>
</evidence>
<protein>
    <submittedName>
        <fullName evidence="5">N-alpha-acetyltransferase MAK3-like isoform X1</fullName>
    </submittedName>
</protein>
<sequence length="454" mass="50125">MVALSPHSPQTYVSTPTNGAECVEIQAGNGASPKDNVAGKRRVSARLQAAAKRKAEKMELLSKRKLELVDEDGERSSKKLIVDTNKLKQKLKPQHARTGIQLLIEIPFNPAEPKISKKVAKMVERASKISEGLDGINTLNVVEKSSHIKVKETEEEKRCGVVKVANKAGKKAARANKAAKANKARMMERKAVLYPQKRIGNIPGIDVGHQFYSRAEMVAVGFHSHWLNGIDFMGQSYRKGEYKHYKFPLAVAIVLSGMYEDDLDNAEDVVYTGQGGHDLTGSNKRQIRDQVLTRGNLALKNCHDLGVTVRVVRGHECTSSYSGKVYTYDGLYKCLVLPCKTISFQIDLSLVLCILIMQGFNRTLCISTPTPHLQVEKYWAEKGLSGFTVFKYRLRRLEGQPTLTTSQVQFAHGRVPQCTSEIRGLVCEDISGGQENVPIPATNLVDDPPVAPTG</sequence>
<dbReference type="PROSITE" id="PS51015">
    <property type="entry name" value="YDG"/>
    <property type="match status" value="1"/>
</dbReference>
<dbReference type="InterPro" id="IPR036987">
    <property type="entry name" value="SRA-YDG_sf"/>
</dbReference>
<proteinExistence type="predicted"/>
<dbReference type="GO" id="GO:0042054">
    <property type="term" value="F:histone methyltransferase activity"/>
    <property type="evidence" value="ECO:0007669"/>
    <property type="project" value="TreeGrafter"/>
</dbReference>
<name>A0A6A2YD22_HIBSY</name>
<evidence type="ECO:0000313" key="5">
    <source>
        <dbReference type="EMBL" id="KAE8669844.1"/>
    </source>
</evidence>
<dbReference type="GO" id="GO:0005634">
    <property type="term" value="C:nucleus"/>
    <property type="evidence" value="ECO:0007669"/>
    <property type="project" value="UniProtKB-SubCell"/>
</dbReference>
<dbReference type="Gene3D" id="2.30.280.10">
    <property type="entry name" value="SRA-YDG"/>
    <property type="match status" value="2"/>
</dbReference>
<dbReference type="GO" id="GO:0000775">
    <property type="term" value="C:chromosome, centromeric region"/>
    <property type="evidence" value="ECO:0007669"/>
    <property type="project" value="UniProtKB-SubCell"/>
</dbReference>
<evidence type="ECO:0000256" key="1">
    <source>
        <dbReference type="ARBA" id="ARBA00004584"/>
    </source>
</evidence>
<keyword evidence="6" id="KW-1185">Reference proteome</keyword>
<dbReference type="Pfam" id="PF02182">
    <property type="entry name" value="SAD_SRA"/>
    <property type="match status" value="1"/>
</dbReference>
<dbReference type="SMART" id="SM00466">
    <property type="entry name" value="SRA"/>
    <property type="match status" value="1"/>
</dbReference>
<dbReference type="Proteomes" id="UP000436088">
    <property type="component" value="Unassembled WGS sequence"/>
</dbReference>
<organism evidence="5 6">
    <name type="scientific">Hibiscus syriacus</name>
    <name type="common">Rose of Sharon</name>
    <dbReference type="NCBI Taxonomy" id="106335"/>
    <lineage>
        <taxon>Eukaryota</taxon>
        <taxon>Viridiplantae</taxon>
        <taxon>Streptophyta</taxon>
        <taxon>Embryophyta</taxon>
        <taxon>Tracheophyta</taxon>
        <taxon>Spermatophyta</taxon>
        <taxon>Magnoliopsida</taxon>
        <taxon>eudicotyledons</taxon>
        <taxon>Gunneridae</taxon>
        <taxon>Pentapetalae</taxon>
        <taxon>rosids</taxon>
        <taxon>malvids</taxon>
        <taxon>Malvales</taxon>
        <taxon>Malvaceae</taxon>
        <taxon>Malvoideae</taxon>
        <taxon>Hibiscus</taxon>
    </lineage>
</organism>
<keyword evidence="2 3" id="KW-0539">Nucleus</keyword>
<evidence type="ECO:0000256" key="2">
    <source>
        <dbReference type="ARBA" id="ARBA00023242"/>
    </source>
</evidence>
<comment type="caution">
    <text evidence="5">The sequence shown here is derived from an EMBL/GenBank/DDBJ whole genome shotgun (WGS) entry which is preliminary data.</text>
</comment>
<dbReference type="EMBL" id="VEPZ02001517">
    <property type="protein sequence ID" value="KAE8669844.1"/>
    <property type="molecule type" value="Genomic_DNA"/>
</dbReference>
<dbReference type="InterPro" id="IPR051357">
    <property type="entry name" value="H3K9_HMTase_SUVAR3-9"/>
</dbReference>
<dbReference type="AlphaFoldDB" id="A0A6A2YD22"/>
<dbReference type="InterPro" id="IPR003105">
    <property type="entry name" value="SRA_YDG"/>
</dbReference>
<dbReference type="SUPFAM" id="SSF88697">
    <property type="entry name" value="PUA domain-like"/>
    <property type="match status" value="2"/>
</dbReference>